<evidence type="ECO:0000313" key="3">
    <source>
        <dbReference type="Proteomes" id="UP001596012"/>
    </source>
</evidence>
<comment type="caution">
    <text evidence="2">The sequence shown here is derived from an EMBL/GenBank/DDBJ whole genome shotgun (WGS) entry which is preliminary data.</text>
</comment>
<name>A0ABV8YV04_9ACTN</name>
<feature type="region of interest" description="Disordered" evidence="1">
    <location>
        <begin position="37"/>
        <end position="91"/>
    </location>
</feature>
<dbReference type="Proteomes" id="UP001596012">
    <property type="component" value="Unassembled WGS sequence"/>
</dbReference>
<protein>
    <recommendedName>
        <fullName evidence="4">Sugar phosphate isomerase/epimerase</fullName>
    </recommendedName>
</protein>
<dbReference type="RefSeq" id="WP_386345574.1">
    <property type="nucleotide sequence ID" value="NZ_JBHSFG010000047.1"/>
</dbReference>
<organism evidence="2 3">
    <name type="scientific">Streptomyces xiangluensis</name>
    <dbReference type="NCBI Taxonomy" id="2665720"/>
    <lineage>
        <taxon>Bacteria</taxon>
        <taxon>Bacillati</taxon>
        <taxon>Actinomycetota</taxon>
        <taxon>Actinomycetes</taxon>
        <taxon>Kitasatosporales</taxon>
        <taxon>Streptomycetaceae</taxon>
        <taxon>Streptomyces</taxon>
    </lineage>
</organism>
<dbReference type="EMBL" id="JBHSFG010000047">
    <property type="protein sequence ID" value="MFC4467945.1"/>
    <property type="molecule type" value="Genomic_DNA"/>
</dbReference>
<evidence type="ECO:0000313" key="2">
    <source>
        <dbReference type="EMBL" id="MFC4467945.1"/>
    </source>
</evidence>
<dbReference type="SUPFAM" id="SSF51658">
    <property type="entry name" value="Xylose isomerase-like"/>
    <property type="match status" value="1"/>
</dbReference>
<sequence>MRKSIATVRLGGSLPEKLSAAAQAGFHGLEIFEQADHPALGGERSGDIGISLDDPSRAPGRRRHIPSVPGAAAVGTGRPREEKTQRARPRR</sequence>
<accession>A0ABV8YV04</accession>
<reference evidence="3" key="1">
    <citation type="journal article" date="2019" name="Int. J. Syst. Evol. Microbiol.">
        <title>The Global Catalogue of Microorganisms (GCM) 10K type strain sequencing project: providing services to taxonomists for standard genome sequencing and annotation.</title>
        <authorList>
            <consortium name="The Broad Institute Genomics Platform"/>
            <consortium name="The Broad Institute Genome Sequencing Center for Infectious Disease"/>
            <person name="Wu L."/>
            <person name="Ma J."/>
        </authorList>
    </citation>
    <scope>NUCLEOTIDE SEQUENCE [LARGE SCALE GENOMIC DNA]</scope>
    <source>
        <strain evidence="3">DT43</strain>
    </source>
</reference>
<dbReference type="InterPro" id="IPR036237">
    <property type="entry name" value="Xyl_isomerase-like_sf"/>
</dbReference>
<evidence type="ECO:0000256" key="1">
    <source>
        <dbReference type="SAM" id="MobiDB-lite"/>
    </source>
</evidence>
<proteinExistence type="predicted"/>
<evidence type="ECO:0008006" key="4">
    <source>
        <dbReference type="Google" id="ProtNLM"/>
    </source>
</evidence>
<keyword evidence="3" id="KW-1185">Reference proteome</keyword>
<gene>
    <name evidence="2" type="ORF">ACFPH6_26010</name>
</gene>